<dbReference type="GO" id="GO:0005739">
    <property type="term" value="C:mitochondrion"/>
    <property type="evidence" value="ECO:0007669"/>
    <property type="project" value="GOC"/>
</dbReference>
<dbReference type="SUPFAM" id="SSF46565">
    <property type="entry name" value="Chaperone J-domain"/>
    <property type="match status" value="1"/>
</dbReference>
<sequence length="569" mass="64694">MDSNSENDFLEEDYYSVLNLPKSATPEEITYAYRRLSKIYHPDKHVDENKKKEAEILFNKTQKAYEVLKDPHQRAIYDCVGVKGLKTEGWEIVHRTKTPQEIREEYEALARDREERMLRLRTNARGVFTAKIDATDIFEPNQYLDFDNEDDSYIYIPSIEVSSMSMSMSTEAPITLRDTIVLSGNLSSRSGSVSSSYKRLLSTNGWVKYDVTAGNGLHVGAKIFKMITKTIFGTVEGSLNDLSSGTLKPIGRVLLGTSLGARTTGYISLGGRLTSIKHTSLSTEVEHNTERSYCMCKLEIGLAPAISVLYTWKFIEQDLLLRIYARAGVLNSKLEYGVEKKVSKLNTFAATVQIDVINGVTLKIKFVRASQTYIFPILLSHDIITPPIFYATFVPLFSWFVAKNVILDPIMKDYKNREINKQREINKKRMAELRQEALSAINLMMATMERIVREETEKRGLIITFAKYGNAELLNQSEQSFDNTDTLQPNIIDVTVPLQCLVKDSQLILHSTTKCQLPGFYDPCIGEDKVLIVEYTHRDQNYEVKINDNEALRIPRPHSQLIRTSTPPS</sequence>
<dbReference type="Pfam" id="PF22774">
    <property type="entry name" value="DNAJC11_beta-barrel"/>
    <property type="match status" value="1"/>
</dbReference>
<evidence type="ECO:0000313" key="3">
    <source>
        <dbReference type="EMBL" id="MBW19104.1"/>
    </source>
</evidence>
<dbReference type="InterPro" id="IPR052243">
    <property type="entry name" value="Mito_inner_membrane_organizer"/>
</dbReference>
<feature type="domain" description="J" evidence="2">
    <location>
        <begin position="13"/>
        <end position="81"/>
    </location>
</feature>
<dbReference type="GO" id="GO:0042407">
    <property type="term" value="P:cristae formation"/>
    <property type="evidence" value="ECO:0007669"/>
    <property type="project" value="TreeGrafter"/>
</dbReference>
<dbReference type="PROSITE" id="PS50076">
    <property type="entry name" value="DNAJ_2"/>
    <property type="match status" value="1"/>
</dbReference>
<reference evidence="3" key="1">
    <citation type="submission" date="2017-10" db="EMBL/GenBank/DDBJ databases">
        <title>Transcriptome Assembly of Sugarcane Aphid Adults.</title>
        <authorList>
            <person name="Scully E.D."/>
            <person name="Palmer N.A."/>
            <person name="Geib S.M."/>
            <person name="Sarath G."/>
            <person name="Sattler S.E."/>
        </authorList>
    </citation>
    <scope>NUCLEOTIDE SEQUENCE</scope>
    <source>
        <tissue evidence="3">Whole body</tissue>
    </source>
</reference>
<dbReference type="EMBL" id="GFXV01007299">
    <property type="protein sequence ID" value="MBW19104.1"/>
    <property type="molecule type" value="Transcribed_RNA"/>
</dbReference>
<dbReference type="InterPro" id="IPR055225">
    <property type="entry name" value="DNAJC11-like_beta-barrel"/>
</dbReference>
<dbReference type="InterPro" id="IPR024586">
    <property type="entry name" value="DnaJ-like_C11_C"/>
</dbReference>
<dbReference type="CDD" id="cd06257">
    <property type="entry name" value="DnaJ"/>
    <property type="match status" value="1"/>
</dbReference>
<proteinExistence type="predicted"/>
<dbReference type="InterPro" id="IPR036869">
    <property type="entry name" value="J_dom_sf"/>
</dbReference>
<organism evidence="3">
    <name type="scientific">Melanaphis sacchari</name>
    <dbReference type="NCBI Taxonomy" id="742174"/>
    <lineage>
        <taxon>Eukaryota</taxon>
        <taxon>Metazoa</taxon>
        <taxon>Ecdysozoa</taxon>
        <taxon>Arthropoda</taxon>
        <taxon>Hexapoda</taxon>
        <taxon>Insecta</taxon>
        <taxon>Pterygota</taxon>
        <taxon>Neoptera</taxon>
        <taxon>Paraneoptera</taxon>
        <taxon>Hemiptera</taxon>
        <taxon>Sternorrhyncha</taxon>
        <taxon>Aphidomorpha</taxon>
        <taxon>Aphidoidea</taxon>
        <taxon>Aphididae</taxon>
        <taxon>Aphidini</taxon>
        <taxon>Melanaphis</taxon>
    </lineage>
</organism>
<protein>
    <submittedName>
        <fullName evidence="3">DnaJ subfamily C member 11</fullName>
    </submittedName>
</protein>
<dbReference type="PANTHER" id="PTHR44157:SF1">
    <property type="entry name" value="DNAJ HOMOLOG SUBFAMILY C MEMBER 11"/>
    <property type="match status" value="1"/>
</dbReference>
<dbReference type="OrthoDB" id="18010at2759"/>
<dbReference type="AlphaFoldDB" id="A0A2H8TXW6"/>
<gene>
    <name evidence="3" type="primary">DNAJC11_2</name>
</gene>
<dbReference type="PRINTS" id="PR00625">
    <property type="entry name" value="JDOMAIN"/>
</dbReference>
<evidence type="ECO:0000256" key="1">
    <source>
        <dbReference type="ARBA" id="ARBA00023186"/>
    </source>
</evidence>
<dbReference type="Pfam" id="PF00226">
    <property type="entry name" value="DnaJ"/>
    <property type="match status" value="1"/>
</dbReference>
<evidence type="ECO:0000259" key="2">
    <source>
        <dbReference type="PROSITE" id="PS50076"/>
    </source>
</evidence>
<dbReference type="InterPro" id="IPR001623">
    <property type="entry name" value="DnaJ_domain"/>
</dbReference>
<dbReference type="Pfam" id="PF11875">
    <property type="entry name" value="DnaJ-like_C11_C"/>
    <property type="match status" value="1"/>
</dbReference>
<dbReference type="Gene3D" id="1.10.287.110">
    <property type="entry name" value="DnaJ domain"/>
    <property type="match status" value="1"/>
</dbReference>
<name>A0A2H8TXW6_9HEMI</name>
<dbReference type="PANTHER" id="PTHR44157">
    <property type="entry name" value="DNAJ HOMOLOG SUBFAMILY C MEMBER 11"/>
    <property type="match status" value="1"/>
</dbReference>
<dbReference type="SMART" id="SM00271">
    <property type="entry name" value="DnaJ"/>
    <property type="match status" value="1"/>
</dbReference>
<keyword evidence="1" id="KW-0143">Chaperone</keyword>
<accession>A0A2H8TXW6</accession>